<reference evidence="2 4" key="1">
    <citation type="submission" date="2014-06" db="EMBL/GenBank/DDBJ databases">
        <title>Evolutionary Origins and Diversification of the Mycorrhizal Mutualists.</title>
        <authorList>
            <consortium name="DOE Joint Genome Institute"/>
            <consortium name="Mycorrhizal Genomics Consortium"/>
            <person name="Kohler A."/>
            <person name="Kuo A."/>
            <person name="Nagy L.G."/>
            <person name="Floudas D."/>
            <person name="Copeland A."/>
            <person name="Barry K.W."/>
            <person name="Cichocki N."/>
            <person name="Veneault-Fourrey C."/>
            <person name="LaButti K."/>
            <person name="Lindquist E.A."/>
            <person name="Lipzen A."/>
            <person name="Lundell T."/>
            <person name="Morin E."/>
            <person name="Murat C."/>
            <person name="Riley R."/>
            <person name="Ohm R."/>
            <person name="Sun H."/>
            <person name="Tunlid A."/>
            <person name="Henrissat B."/>
            <person name="Grigoriev I.V."/>
            <person name="Hibbett D.S."/>
            <person name="Martin F."/>
        </authorList>
    </citation>
    <scope>NUCLEOTIDE SEQUENCE [LARGE SCALE GENOMIC DNA]</scope>
    <source>
        <strain evidence="2 4">SS14</strain>
    </source>
</reference>
<accession>A0A0C9UJX1</accession>
<dbReference type="EMBL" id="KN837409">
    <property type="protein sequence ID" value="KIJ25545.1"/>
    <property type="molecule type" value="Genomic_DNA"/>
</dbReference>
<evidence type="ECO:0000313" key="2">
    <source>
        <dbReference type="EMBL" id="KIJ25545.1"/>
    </source>
</evidence>
<dbReference type="HOGENOM" id="CLU_2361073_0_0_1"/>
<evidence type="ECO:0000313" key="3">
    <source>
        <dbReference type="EMBL" id="KIJ33843.1"/>
    </source>
</evidence>
<sequence>MHDCISQPSPRLPSSPKIQKNNNRRTWSEITDQKAMSEDGGGHGELEDGYNVERTIDQTSRIPFLEPSRFKLPLDPMHPEELPFLQSTVQLDFGVH</sequence>
<proteinExistence type="predicted"/>
<gene>
    <name evidence="3" type="ORF">M422DRAFT_264134</name>
    <name evidence="2" type="ORF">M422DRAFT_273480</name>
</gene>
<evidence type="ECO:0000313" key="4">
    <source>
        <dbReference type="Proteomes" id="UP000054279"/>
    </source>
</evidence>
<dbReference type="EMBL" id="KN837207">
    <property type="protein sequence ID" value="KIJ33843.1"/>
    <property type="molecule type" value="Genomic_DNA"/>
</dbReference>
<keyword evidence="4" id="KW-1185">Reference proteome</keyword>
<feature type="compositionally biased region" description="Polar residues" evidence="1">
    <location>
        <begin position="16"/>
        <end position="30"/>
    </location>
</feature>
<feature type="region of interest" description="Disordered" evidence="1">
    <location>
        <begin position="1"/>
        <end position="50"/>
    </location>
</feature>
<name>A0A0C9UJX1_SPHS4</name>
<dbReference type="AlphaFoldDB" id="A0A0C9UJX1"/>
<organism evidence="2 4">
    <name type="scientific">Sphaerobolus stellatus (strain SS14)</name>
    <dbReference type="NCBI Taxonomy" id="990650"/>
    <lineage>
        <taxon>Eukaryota</taxon>
        <taxon>Fungi</taxon>
        <taxon>Dikarya</taxon>
        <taxon>Basidiomycota</taxon>
        <taxon>Agaricomycotina</taxon>
        <taxon>Agaricomycetes</taxon>
        <taxon>Phallomycetidae</taxon>
        <taxon>Geastrales</taxon>
        <taxon>Sphaerobolaceae</taxon>
        <taxon>Sphaerobolus</taxon>
    </lineage>
</organism>
<dbReference type="Proteomes" id="UP000054279">
    <property type="component" value="Unassembled WGS sequence"/>
</dbReference>
<feature type="compositionally biased region" description="Basic and acidic residues" evidence="1">
    <location>
        <begin position="31"/>
        <end position="46"/>
    </location>
</feature>
<protein>
    <submittedName>
        <fullName evidence="2">Uncharacterized protein</fullName>
    </submittedName>
</protein>
<evidence type="ECO:0000256" key="1">
    <source>
        <dbReference type="SAM" id="MobiDB-lite"/>
    </source>
</evidence>